<evidence type="ECO:0000256" key="2">
    <source>
        <dbReference type="ARBA" id="ARBA00008100"/>
    </source>
</evidence>
<comment type="similarity">
    <text evidence="2 10">Belongs to the glutamate--cysteine ligase type 3 family.</text>
</comment>
<evidence type="ECO:0000256" key="3">
    <source>
        <dbReference type="ARBA" id="ARBA00012220"/>
    </source>
</evidence>
<keyword evidence="4 10" id="KW-0436">Ligase</keyword>
<organism evidence="11">
    <name type="scientific">Cyprideis torosa</name>
    <dbReference type="NCBI Taxonomy" id="163714"/>
    <lineage>
        <taxon>Eukaryota</taxon>
        <taxon>Metazoa</taxon>
        <taxon>Ecdysozoa</taxon>
        <taxon>Arthropoda</taxon>
        <taxon>Crustacea</taxon>
        <taxon>Oligostraca</taxon>
        <taxon>Ostracoda</taxon>
        <taxon>Podocopa</taxon>
        <taxon>Podocopida</taxon>
        <taxon>Cytherocopina</taxon>
        <taxon>Cytheroidea</taxon>
        <taxon>Cytherideidae</taxon>
        <taxon>Cyprideis</taxon>
    </lineage>
</organism>
<dbReference type="Gene3D" id="3.30.590.50">
    <property type="match status" value="2"/>
</dbReference>
<dbReference type="SUPFAM" id="SSF55931">
    <property type="entry name" value="Glutamine synthetase/guanido kinase"/>
    <property type="match status" value="1"/>
</dbReference>
<reference evidence="11" key="1">
    <citation type="submission" date="2020-11" db="EMBL/GenBank/DDBJ databases">
        <authorList>
            <person name="Tran Van P."/>
        </authorList>
    </citation>
    <scope>NUCLEOTIDE SEQUENCE</scope>
</reference>
<dbReference type="PANTHER" id="PTHR11164">
    <property type="entry name" value="GLUTAMATE CYSTEINE LIGASE"/>
    <property type="match status" value="1"/>
</dbReference>
<dbReference type="FunFam" id="3.30.590.50:FF:000002">
    <property type="entry name" value="Glutamate--cysteine ligase catalytic subunit"/>
    <property type="match status" value="1"/>
</dbReference>
<keyword evidence="7 10" id="KW-0067">ATP-binding</keyword>
<evidence type="ECO:0000256" key="9">
    <source>
        <dbReference type="ARBA" id="ARBA00032122"/>
    </source>
</evidence>
<dbReference type="PANTHER" id="PTHR11164:SF0">
    <property type="entry name" value="GLUTAMATE--CYSTEINE LIGASE CATALYTIC SUBUNIT"/>
    <property type="match status" value="1"/>
</dbReference>
<dbReference type="InterPro" id="IPR004308">
    <property type="entry name" value="GCS"/>
</dbReference>
<evidence type="ECO:0000256" key="5">
    <source>
        <dbReference type="ARBA" id="ARBA00022684"/>
    </source>
</evidence>
<accession>A0A7R8WBU4</accession>
<dbReference type="EMBL" id="OB660725">
    <property type="protein sequence ID" value="CAD7226024.1"/>
    <property type="molecule type" value="Genomic_DNA"/>
</dbReference>
<gene>
    <name evidence="11" type="ORF">CTOB1V02_LOCUS3950</name>
</gene>
<dbReference type="GO" id="GO:0004357">
    <property type="term" value="F:glutamate-cysteine ligase activity"/>
    <property type="evidence" value="ECO:0007669"/>
    <property type="project" value="UniProtKB-UniRule"/>
</dbReference>
<evidence type="ECO:0000313" key="11">
    <source>
        <dbReference type="EMBL" id="CAD7226024.1"/>
    </source>
</evidence>
<dbReference type="EC" id="6.3.2.2" evidence="3 10"/>
<dbReference type="GO" id="GO:0005524">
    <property type="term" value="F:ATP binding"/>
    <property type="evidence" value="ECO:0007669"/>
    <property type="project" value="UniProtKB-UniRule"/>
</dbReference>
<dbReference type="UniPathway" id="UPA00142">
    <property type="reaction ID" value="UER00209"/>
</dbReference>
<evidence type="ECO:0000256" key="6">
    <source>
        <dbReference type="ARBA" id="ARBA00022741"/>
    </source>
</evidence>
<protein>
    <recommendedName>
        <fullName evidence="3 10">Glutamate--cysteine ligase</fullName>
        <ecNumber evidence="3 10">6.3.2.2</ecNumber>
    </recommendedName>
    <alternativeName>
        <fullName evidence="9 10">Gamma-ECS</fullName>
    </alternativeName>
    <alternativeName>
        <fullName evidence="8 10">Gamma-glutamylcysteine synthetase</fullName>
    </alternativeName>
</protein>
<dbReference type="Pfam" id="PF03074">
    <property type="entry name" value="GCS"/>
    <property type="match status" value="1"/>
</dbReference>
<name>A0A7R8WBU4_9CRUS</name>
<dbReference type="InterPro" id="IPR014746">
    <property type="entry name" value="Gln_synth/guanido_kin_cat_dom"/>
</dbReference>
<dbReference type="GO" id="GO:0006750">
    <property type="term" value="P:glutathione biosynthetic process"/>
    <property type="evidence" value="ECO:0007669"/>
    <property type="project" value="UniProtKB-UniRule"/>
</dbReference>
<proteinExistence type="inferred from homology"/>
<sequence length="684" mass="78332">MGLLAAGKPLSWAETKRIADQVKSLGIQQFIKQFHAQKNRSGDDLFWGDETEYMIVRFDDSNKIARVSLRAEEILRQWEELDPPAGPIGPIKRWVCEYAAYMLESTPQEPYSGQALTDLLEVEPNMRRRRREIQHLLDPDEALITITSFPRLGCPEFTSPVAKPTPGKGATQSWFFPDEAIFQGHPRFSTLTRNIRERRGKKVRILRPVFVDAETPSPFMEPFPESLPGAVYMDAMGFGMGCCCTQMTLQSADMKEAILTYDQLIPVTPILLCLSAASPIFKGFLTDRDCRWDVISAAVDCRTDSERGIGLILTLHGEERRPGHLAPIPKSRYSSVDCYLSQRNQMYNDIEFVVHDGYFQEMVQEEIPVPVARHIAHLFVRDPLVVYKESLQQPHPDDTSHFENIQTSNWQSLRFKPPPSRLQQEQPGATPTGWRIEVRTIESQPTDFENAAYVIFTYLLSRTILMFGINLVTSISRVDENMRRAQHRDAVTEEKFWFRKNILSSKKTGSVPSDSDDEFEMLLDTVSSIPRASYSTESSDSVDEECLIRNERNFSAERTNVSFDEEDNEVLSEDVEMTADEIINGSNNSRFPGLLHFIRRYLNHRARKSKEEREASVSLESYLKLIEFRASGRIPTVARWMRDLVAQHPNYAKDSVVSDEINYDILNAMRNATPENMFPIIFEN</sequence>
<dbReference type="Gene3D" id="1.10.8.960">
    <property type="match status" value="1"/>
</dbReference>
<keyword evidence="6 10" id="KW-0547">Nucleotide-binding</keyword>
<comment type="pathway">
    <text evidence="1 10">Sulfur metabolism; glutathione biosynthesis; glutathione from L-cysteine and L-glutamate: step 1/2.</text>
</comment>
<dbReference type="GO" id="GO:0017109">
    <property type="term" value="C:glutamate-cysteine ligase complex"/>
    <property type="evidence" value="ECO:0007669"/>
    <property type="project" value="TreeGrafter"/>
</dbReference>
<dbReference type="OrthoDB" id="7939818at2759"/>
<evidence type="ECO:0000256" key="10">
    <source>
        <dbReference type="RuleBase" id="RU367135"/>
    </source>
</evidence>
<evidence type="ECO:0000256" key="4">
    <source>
        <dbReference type="ARBA" id="ARBA00022598"/>
    </source>
</evidence>
<evidence type="ECO:0000256" key="1">
    <source>
        <dbReference type="ARBA" id="ARBA00005006"/>
    </source>
</evidence>
<dbReference type="AlphaFoldDB" id="A0A7R8WBU4"/>
<evidence type="ECO:0000256" key="8">
    <source>
        <dbReference type="ARBA" id="ARBA00030585"/>
    </source>
</evidence>
<evidence type="ECO:0000256" key="7">
    <source>
        <dbReference type="ARBA" id="ARBA00022840"/>
    </source>
</evidence>
<keyword evidence="5 10" id="KW-0317">Glutathione biosynthesis</keyword>
<comment type="catalytic activity">
    <reaction evidence="10">
        <text>L-cysteine + L-glutamate + ATP = gamma-L-glutamyl-L-cysteine + ADP + phosphate + H(+)</text>
        <dbReference type="Rhea" id="RHEA:13285"/>
        <dbReference type="ChEBI" id="CHEBI:15378"/>
        <dbReference type="ChEBI" id="CHEBI:29985"/>
        <dbReference type="ChEBI" id="CHEBI:30616"/>
        <dbReference type="ChEBI" id="CHEBI:35235"/>
        <dbReference type="ChEBI" id="CHEBI:43474"/>
        <dbReference type="ChEBI" id="CHEBI:58173"/>
        <dbReference type="ChEBI" id="CHEBI:456216"/>
        <dbReference type="EC" id="6.3.2.2"/>
    </reaction>
</comment>